<dbReference type="PANTHER" id="PTHR10934:SF2">
    <property type="entry name" value="LARGE RIBOSOMAL SUBUNIT PROTEIN EL18"/>
    <property type="match status" value="1"/>
</dbReference>
<evidence type="ECO:0000256" key="2">
    <source>
        <dbReference type="ARBA" id="ARBA00022980"/>
    </source>
</evidence>
<dbReference type="InterPro" id="IPR036227">
    <property type="entry name" value="Ribosomal_uL15/eL18_sf"/>
</dbReference>
<dbReference type="InterPro" id="IPR000039">
    <property type="entry name" value="Ribosomal_eL18"/>
</dbReference>
<dbReference type="Pfam" id="PF17135">
    <property type="entry name" value="Ribosomal_L18"/>
    <property type="match status" value="1"/>
</dbReference>
<keyword evidence="6" id="KW-1185">Reference proteome</keyword>
<evidence type="ECO:0000313" key="6">
    <source>
        <dbReference type="Proteomes" id="UP000001396"/>
    </source>
</evidence>
<dbReference type="FunFam" id="3.100.10.10:FF:000001">
    <property type="entry name" value="60S ribosomal protein L18"/>
    <property type="match status" value="1"/>
</dbReference>
<keyword evidence="3" id="KW-0687">Ribonucleoprotein</keyword>
<dbReference type="GO" id="GO:0006412">
    <property type="term" value="P:translation"/>
    <property type="evidence" value="ECO:0007669"/>
    <property type="project" value="InterPro"/>
</dbReference>
<dbReference type="OMA" id="IDICHKN"/>
<dbReference type="FunCoup" id="D3BBP3">
    <property type="interactions" value="583"/>
</dbReference>
<gene>
    <name evidence="5" type="primary">rpl18</name>
    <name evidence="5" type="ORF">PPL_05912</name>
</gene>
<accession>D3BBP3</accession>
<keyword evidence="2 5" id="KW-0689">Ribosomal protein</keyword>
<organism evidence="5 6">
    <name type="scientific">Heterostelium pallidum (strain ATCC 26659 / Pp 5 / PN500)</name>
    <name type="common">Cellular slime mold</name>
    <name type="synonym">Polysphondylium pallidum</name>
    <dbReference type="NCBI Taxonomy" id="670386"/>
    <lineage>
        <taxon>Eukaryota</taxon>
        <taxon>Amoebozoa</taxon>
        <taxon>Evosea</taxon>
        <taxon>Eumycetozoa</taxon>
        <taxon>Dictyostelia</taxon>
        <taxon>Acytosteliales</taxon>
        <taxon>Acytosteliaceae</taxon>
        <taxon>Heterostelium</taxon>
    </lineage>
</organism>
<reference evidence="5 6" key="1">
    <citation type="journal article" date="2011" name="Genome Res.">
        <title>Phylogeny-wide analysis of social amoeba genomes highlights ancient origins for complex intercellular communication.</title>
        <authorList>
            <person name="Heidel A.J."/>
            <person name="Lawal H.M."/>
            <person name="Felder M."/>
            <person name="Schilde C."/>
            <person name="Helps N.R."/>
            <person name="Tunggal B."/>
            <person name="Rivero F."/>
            <person name="John U."/>
            <person name="Schleicher M."/>
            <person name="Eichinger L."/>
            <person name="Platzer M."/>
            <person name="Noegel A.A."/>
            <person name="Schaap P."/>
            <person name="Gloeckner G."/>
        </authorList>
    </citation>
    <scope>NUCLEOTIDE SEQUENCE [LARGE SCALE GENOMIC DNA]</scope>
    <source>
        <strain evidence="6">ATCC 26659 / Pp 5 / PN500</strain>
    </source>
</reference>
<dbReference type="Proteomes" id="UP000001396">
    <property type="component" value="Unassembled WGS sequence"/>
</dbReference>
<comment type="caution">
    <text evidence="5">The sequence shown here is derived from an EMBL/GenBank/DDBJ whole genome shotgun (WGS) entry which is preliminary data.</text>
</comment>
<dbReference type="EMBL" id="ADBJ01000026">
    <property type="protein sequence ID" value="EFA81076.1"/>
    <property type="molecule type" value="Genomic_DNA"/>
</dbReference>
<dbReference type="PANTHER" id="PTHR10934">
    <property type="entry name" value="60S RIBOSOMAL PROTEIN L18"/>
    <property type="match status" value="1"/>
</dbReference>
<name>D3BBP3_HETP5</name>
<dbReference type="InParanoid" id="D3BBP3"/>
<dbReference type="AlphaFoldDB" id="D3BBP3"/>
<evidence type="ECO:0000259" key="4">
    <source>
        <dbReference type="Pfam" id="PF17135"/>
    </source>
</evidence>
<evidence type="ECO:0000256" key="3">
    <source>
        <dbReference type="ARBA" id="ARBA00023274"/>
    </source>
</evidence>
<dbReference type="Gene3D" id="3.100.10.10">
    <property type="match status" value="1"/>
</dbReference>
<proteinExistence type="inferred from homology"/>
<dbReference type="RefSeq" id="XP_020433194.1">
    <property type="nucleotide sequence ID" value="XM_020576782.1"/>
</dbReference>
<dbReference type="InterPro" id="IPR021131">
    <property type="entry name" value="Ribosomal_uL15/eL18"/>
</dbReference>
<dbReference type="STRING" id="670386.D3BBP3"/>
<dbReference type="GO" id="GO:0003735">
    <property type="term" value="F:structural constituent of ribosome"/>
    <property type="evidence" value="ECO:0007669"/>
    <property type="project" value="InterPro"/>
</dbReference>
<dbReference type="GeneID" id="31361396"/>
<evidence type="ECO:0000256" key="1">
    <source>
        <dbReference type="ARBA" id="ARBA00006815"/>
    </source>
</evidence>
<dbReference type="GO" id="GO:0003723">
    <property type="term" value="F:RNA binding"/>
    <property type="evidence" value="ECO:0007669"/>
    <property type="project" value="TreeGrafter"/>
</dbReference>
<comment type="similarity">
    <text evidence="1">Belongs to the eukaryotic ribosomal protein eL18 family.</text>
</comment>
<protein>
    <submittedName>
        <fullName evidence="5">S60 ribosomal protein L18</fullName>
    </submittedName>
</protein>
<feature type="domain" description="Large ribosomal subunit protein uL15/eL18" evidence="4">
    <location>
        <begin position="3"/>
        <end position="178"/>
    </location>
</feature>
<evidence type="ECO:0000313" key="5">
    <source>
        <dbReference type="EMBL" id="EFA81076.1"/>
    </source>
</evidence>
<sequence length="183" mass="20410">MAVDRSHRFARKTGRKTLVSKNPYLSLLVKLYKFLARRTGSKFNKIVLRRLIQTRSNKIAVSISRIANAMKDRKAGKIAVVVGSVVNDERLLDVPALTVVALKFSESVRARIVKAGGKALTFDQFALIRPRGNNTFLLKGVVKARTVYKHFGRAPGLPGSTARPYVRAQGRKFEQARTFANTK</sequence>
<dbReference type="SUPFAM" id="SSF52080">
    <property type="entry name" value="Ribosomal proteins L15p and L18e"/>
    <property type="match status" value="1"/>
</dbReference>
<dbReference type="GO" id="GO:0022625">
    <property type="term" value="C:cytosolic large ribosomal subunit"/>
    <property type="evidence" value="ECO:0007669"/>
    <property type="project" value="TreeGrafter"/>
</dbReference>